<reference evidence="3" key="1">
    <citation type="submission" date="2021-04" db="EMBL/GenBank/DDBJ databases">
        <title>Whole genome sequencing of Enterococci isolates from hospitalized patients.</title>
        <authorList>
            <person name="Ogoti B.M."/>
            <person name="Onyambu F.G."/>
        </authorList>
    </citation>
    <scope>NUCLEOTIDE SEQUENCE</scope>
    <source>
        <strain evidence="3">242</strain>
    </source>
</reference>
<keyword evidence="1" id="KW-0472">Membrane</keyword>
<sequence length="117" mass="13375">MGYMSISGDMKKASTSLARTAIIQNVFFDKDKTEEQRRKAVESVEPIRILQGQIIVEENQLVDRDVYRQLELAGFLNTESTIYPYIGLLLFIFLTFAGFIIISTIPFPKRITSTISY</sequence>
<protein>
    <recommendedName>
        <fullName evidence="2">Metal-dependent phosphohydrolase 7TM extracellular domain-containing protein</fullName>
    </recommendedName>
</protein>
<name>A0A941FM89_9BACI</name>
<evidence type="ECO:0000313" key="3">
    <source>
        <dbReference type="EMBL" id="MBR8645364.1"/>
    </source>
</evidence>
<dbReference type="InterPro" id="IPR011624">
    <property type="entry name" value="Metal-dep_PHydrolase_7TM_extra"/>
</dbReference>
<gene>
    <name evidence="3" type="ORF">KEH51_17785</name>
</gene>
<dbReference type="Pfam" id="PF07697">
    <property type="entry name" value="7TMR-HDED"/>
    <property type="match status" value="1"/>
</dbReference>
<comment type="caution">
    <text evidence="3">The sequence shown here is derived from an EMBL/GenBank/DDBJ whole genome shotgun (WGS) entry which is preliminary data.</text>
</comment>
<organism evidence="3 4">
    <name type="scientific">Peribacillus frigoritolerans</name>
    <dbReference type="NCBI Taxonomy" id="450367"/>
    <lineage>
        <taxon>Bacteria</taxon>
        <taxon>Bacillati</taxon>
        <taxon>Bacillota</taxon>
        <taxon>Bacilli</taxon>
        <taxon>Bacillales</taxon>
        <taxon>Bacillaceae</taxon>
        <taxon>Peribacillus</taxon>
    </lineage>
</organism>
<keyword evidence="1" id="KW-1133">Transmembrane helix</keyword>
<dbReference type="InterPro" id="IPR052722">
    <property type="entry name" value="PgpH_phosphodiesterase"/>
</dbReference>
<dbReference type="PANTHER" id="PTHR36442">
    <property type="entry name" value="CYCLIC-DI-AMP PHOSPHODIESTERASE PGPH"/>
    <property type="match status" value="1"/>
</dbReference>
<evidence type="ECO:0000256" key="1">
    <source>
        <dbReference type="SAM" id="Phobius"/>
    </source>
</evidence>
<keyword evidence="1" id="KW-0812">Transmembrane</keyword>
<evidence type="ECO:0000313" key="4">
    <source>
        <dbReference type="Proteomes" id="UP000680045"/>
    </source>
</evidence>
<accession>A0A941FM89</accession>
<dbReference type="EMBL" id="JAGTPW010000033">
    <property type="protein sequence ID" value="MBR8645364.1"/>
    <property type="molecule type" value="Genomic_DNA"/>
</dbReference>
<dbReference type="PANTHER" id="PTHR36442:SF1">
    <property type="entry name" value="CYCLIC-DI-AMP PHOSPHODIESTERASE PGPH"/>
    <property type="match status" value="1"/>
</dbReference>
<proteinExistence type="predicted"/>
<dbReference type="AlphaFoldDB" id="A0A941FM89"/>
<evidence type="ECO:0000259" key="2">
    <source>
        <dbReference type="Pfam" id="PF07697"/>
    </source>
</evidence>
<feature type="domain" description="Metal-dependent phosphohydrolase 7TM extracellular" evidence="2">
    <location>
        <begin position="4"/>
        <end position="76"/>
    </location>
</feature>
<dbReference type="Proteomes" id="UP000680045">
    <property type="component" value="Unassembled WGS sequence"/>
</dbReference>
<feature type="transmembrane region" description="Helical" evidence="1">
    <location>
        <begin position="82"/>
        <end position="107"/>
    </location>
</feature>